<dbReference type="GO" id="GO:0005524">
    <property type="term" value="F:ATP binding"/>
    <property type="evidence" value="ECO:0007669"/>
    <property type="project" value="InterPro"/>
</dbReference>
<dbReference type="InterPro" id="IPR035516">
    <property type="entry name" value="Gyrase/topoIV_suA_C"/>
</dbReference>
<dbReference type="Pfam" id="PF00521">
    <property type="entry name" value="DNA_topoisoIV"/>
    <property type="match status" value="1"/>
</dbReference>
<dbReference type="Gene3D" id="3.30.1360.40">
    <property type="match status" value="1"/>
</dbReference>
<feature type="site" description="Interaction with DNA" evidence="8">
    <location>
        <position position="42"/>
    </location>
</feature>
<dbReference type="EMBL" id="FUKW01000159">
    <property type="protein sequence ID" value="SJN45142.1"/>
    <property type="molecule type" value="Genomic_DNA"/>
</dbReference>
<keyword evidence="6 8" id="KW-0413">Isomerase</keyword>
<evidence type="ECO:0000313" key="12">
    <source>
        <dbReference type="Proteomes" id="UP000195611"/>
    </source>
</evidence>
<keyword evidence="4 8" id="KW-0238">DNA-binding</keyword>
<keyword evidence="3 8" id="KW-0799">Topoisomerase</keyword>
<dbReference type="RefSeq" id="WP_087060189.1">
    <property type="nucleotide sequence ID" value="NZ_FUKW01000159.1"/>
</dbReference>
<keyword evidence="2 8" id="KW-1003">Cell membrane</keyword>
<feature type="site" description="Interaction with DNA" evidence="8">
    <location>
        <position position="80"/>
    </location>
</feature>
<dbReference type="GO" id="GO:0005737">
    <property type="term" value="C:cytoplasm"/>
    <property type="evidence" value="ECO:0007669"/>
    <property type="project" value="TreeGrafter"/>
</dbReference>
<dbReference type="FunFam" id="2.120.10.90:FF:000005">
    <property type="entry name" value="DNA topoisomerase 4 subunit A"/>
    <property type="match status" value="1"/>
</dbReference>
<evidence type="ECO:0000259" key="10">
    <source>
        <dbReference type="PROSITE" id="PS52040"/>
    </source>
</evidence>
<dbReference type="Gene3D" id="1.10.268.10">
    <property type="entry name" value="Topoisomerase, domain 3"/>
    <property type="match status" value="1"/>
</dbReference>
<reference evidence="11 12" key="1">
    <citation type="submission" date="2017-02" db="EMBL/GenBank/DDBJ databases">
        <authorList>
            <person name="Peterson S.W."/>
        </authorList>
    </citation>
    <scope>NUCLEOTIDE SEQUENCE [LARGE SCALE GENOMIC DNA]</scope>
    <source>
        <strain evidence="11 12">42ea</strain>
    </source>
</reference>
<dbReference type="PANTHER" id="PTHR43493">
    <property type="entry name" value="DNA GYRASE/TOPOISOMERASE SUBUNIT A"/>
    <property type="match status" value="1"/>
</dbReference>
<dbReference type="InterPro" id="IPR013757">
    <property type="entry name" value="Topo_IIA_A_a_sf"/>
</dbReference>
<keyword evidence="5 8" id="KW-0472">Membrane</keyword>
<sequence>MSEKRVEVQELTLEEVMGDRFGRYSKYIIQERALPDIRDGLKPVQRRILYAMFSEGNTQDKGFRKSAKTVGNVIGNFHPHGDSSVYDAMVRLSQSWKMREPLIDMHGNNGSMDGDPPAAMRYTEARLSKIAAELLADIDKETVEFVLNFDDTTHEPTVLPARYPNLLVNGATGISAGYATDIPPHNIGEVIDASVHLISHPKATTQELMQFVKGPDFPTGGIIQGIAGLTAAYETGKGKIVVRSKTEIEEVRGGKQQIVITEIPYEVNKANLVRKMDEIRINRKIEGIAEVRDESDRTGLRIVIELKKETNAEGILTYFLKNTDLQVSYNLNMVAIDDKRPQQVGLKQIIEAYIGHKRQVILKRTEFLLRKDQKREHIVAGLIKAISILDEVIRVIRNSQNKADAKNNLITKYEFTEAQAEAIVSLQLYRLTNTDITQLRKEEAELQTRIKQYQEILDSSTKLNNVMKKELKETRKTYATDRLTTIQDEIEELTVDTEVLIAEEEVVVSVTKEGYLKRTSLRSYGASKPEEIGLREGDYPVFSEQMTTLQQIVIFTTKGNVINRPVHELPEIRWKDLGHHISQSIALAQDEKVLAVFKINAFSSQHRFVLITKNGFIKQTLATEYEPKRTYRSRAANGIKLKSDDDRLIAVYFLESENARDVFLVSNMGFGLKYPLDEVSVVGANAVGVKSIDLKKGDYVISGIVFEQDQKQYNALLVTQRGSVKKMNLIEFDTISRAKRGLHVLKELKKNPHRVNLLIDAKNNKESITIITDKQKEFTILPKDYKVSDRYNNGSFLLDETSDGVPVDFRYDQVVINESEN</sequence>
<feature type="domain" description="Topo IIA-type catalytic" evidence="10">
    <location>
        <begin position="34"/>
        <end position="498"/>
    </location>
</feature>
<dbReference type="HAMAP" id="MF_00937">
    <property type="entry name" value="ParC_type2"/>
    <property type="match status" value="1"/>
</dbReference>
<feature type="site" description="Transition state stabilizer" evidence="8">
    <location>
        <position position="121"/>
    </location>
</feature>
<evidence type="ECO:0000256" key="2">
    <source>
        <dbReference type="ARBA" id="ARBA00022475"/>
    </source>
</evidence>
<evidence type="ECO:0000256" key="5">
    <source>
        <dbReference type="ARBA" id="ARBA00023136"/>
    </source>
</evidence>
<dbReference type="Pfam" id="PF03989">
    <property type="entry name" value="DNA_gyraseA_C"/>
    <property type="match status" value="5"/>
</dbReference>
<dbReference type="InterPro" id="IPR013760">
    <property type="entry name" value="Topo_IIA-like_dom_sf"/>
</dbReference>
<dbReference type="SMART" id="SM00434">
    <property type="entry name" value="TOP4c"/>
    <property type="match status" value="1"/>
</dbReference>
<evidence type="ECO:0000256" key="3">
    <source>
        <dbReference type="ARBA" id="ARBA00023029"/>
    </source>
</evidence>
<dbReference type="SUPFAM" id="SSF101904">
    <property type="entry name" value="GyrA/ParC C-terminal domain-like"/>
    <property type="match status" value="1"/>
</dbReference>
<dbReference type="PANTHER" id="PTHR43493:SF9">
    <property type="entry name" value="DNA TOPOISOMERASE 4 SUBUNIT A"/>
    <property type="match status" value="1"/>
</dbReference>
<feature type="site" description="Interaction with DNA" evidence="8">
    <location>
        <position position="91"/>
    </location>
</feature>
<dbReference type="GO" id="GO:0003677">
    <property type="term" value="F:DNA binding"/>
    <property type="evidence" value="ECO:0007669"/>
    <property type="project" value="UniProtKB-UniRule"/>
</dbReference>
<dbReference type="SUPFAM" id="SSF56719">
    <property type="entry name" value="Type II DNA topoisomerase"/>
    <property type="match status" value="1"/>
</dbReference>
<dbReference type="Gene3D" id="3.90.199.10">
    <property type="entry name" value="Topoisomerase II, domain 5"/>
    <property type="match status" value="1"/>
</dbReference>
<accession>A0A1R4KLN6</accession>
<dbReference type="InterPro" id="IPR050220">
    <property type="entry name" value="Type_II_DNA_Topoisomerases"/>
</dbReference>
<dbReference type="GO" id="GO:0009330">
    <property type="term" value="C:DNA topoisomerase type II (double strand cut, ATP-hydrolyzing) complex"/>
    <property type="evidence" value="ECO:0007669"/>
    <property type="project" value="TreeGrafter"/>
</dbReference>
<dbReference type="FunFam" id="3.90.199.10:FF:000001">
    <property type="entry name" value="DNA gyrase subunit A"/>
    <property type="match status" value="1"/>
</dbReference>
<feature type="active site" description="O-(5'-phospho-DNA)-tyrosine intermediate" evidence="8 9">
    <location>
        <position position="122"/>
    </location>
</feature>
<evidence type="ECO:0000256" key="1">
    <source>
        <dbReference type="ARBA" id="ARBA00000185"/>
    </source>
</evidence>
<dbReference type="AlphaFoldDB" id="A0A1R4KLN6"/>
<name>A0A1R4KLN6_9LACT</name>
<evidence type="ECO:0000313" key="11">
    <source>
        <dbReference type="EMBL" id="SJN45142.1"/>
    </source>
</evidence>
<feature type="site" description="Interaction with DNA" evidence="8">
    <location>
        <position position="78"/>
    </location>
</feature>
<dbReference type="GO" id="GO:0006265">
    <property type="term" value="P:DNA topological change"/>
    <property type="evidence" value="ECO:0007669"/>
    <property type="project" value="UniProtKB-UniRule"/>
</dbReference>
<dbReference type="CDD" id="cd00187">
    <property type="entry name" value="TOP4c"/>
    <property type="match status" value="1"/>
</dbReference>
<dbReference type="Gene3D" id="2.120.10.90">
    <property type="entry name" value="DNA gyrase/topoisomerase IV, subunit A, C-terminal"/>
    <property type="match status" value="1"/>
</dbReference>
<dbReference type="InterPro" id="IPR005741">
    <property type="entry name" value="TopoIV_A_Gpos"/>
</dbReference>
<dbReference type="InterPro" id="IPR006691">
    <property type="entry name" value="GyrA/parC_rep"/>
</dbReference>
<protein>
    <recommendedName>
        <fullName evidence="8">DNA topoisomerase 4 subunit A</fullName>
        <ecNumber evidence="8">5.6.2.2</ecNumber>
    </recommendedName>
    <alternativeName>
        <fullName evidence="8">Topoisomerase IV subunit A</fullName>
    </alternativeName>
</protein>
<dbReference type="FunFam" id="1.10.268.10:FF:000001">
    <property type="entry name" value="DNA gyrase subunit A"/>
    <property type="match status" value="1"/>
</dbReference>
<organism evidence="11 12">
    <name type="scientific">Marinilactibacillus psychrotolerans 42ea</name>
    <dbReference type="NCBI Taxonomy" id="1255609"/>
    <lineage>
        <taxon>Bacteria</taxon>
        <taxon>Bacillati</taxon>
        <taxon>Bacillota</taxon>
        <taxon>Bacilli</taxon>
        <taxon>Lactobacillales</taxon>
        <taxon>Carnobacteriaceae</taxon>
        <taxon>Marinilactibacillus</taxon>
    </lineage>
</organism>
<evidence type="ECO:0000256" key="6">
    <source>
        <dbReference type="ARBA" id="ARBA00023235"/>
    </source>
</evidence>
<evidence type="ECO:0000256" key="9">
    <source>
        <dbReference type="PROSITE-ProRule" id="PRU01384"/>
    </source>
</evidence>
<dbReference type="InterPro" id="IPR002205">
    <property type="entry name" value="Topo_IIA_dom_A"/>
</dbReference>
<dbReference type="Proteomes" id="UP000195611">
    <property type="component" value="Unassembled WGS sequence"/>
</dbReference>
<dbReference type="GO" id="GO:0005694">
    <property type="term" value="C:chromosome"/>
    <property type="evidence" value="ECO:0007669"/>
    <property type="project" value="InterPro"/>
</dbReference>
<feature type="site" description="Interaction with DNA" evidence="8">
    <location>
        <position position="97"/>
    </location>
</feature>
<evidence type="ECO:0000256" key="7">
    <source>
        <dbReference type="ARBA" id="ARBA00063644"/>
    </source>
</evidence>
<gene>
    <name evidence="8" type="primary">parC</name>
    <name evidence="11" type="ORF">FM115_10965</name>
</gene>
<dbReference type="NCBIfam" id="NF004044">
    <property type="entry name" value="PRK05561.1"/>
    <property type="match status" value="1"/>
</dbReference>
<dbReference type="EC" id="5.6.2.2" evidence="8"/>
<dbReference type="FunFam" id="3.30.1360.40:FF:000002">
    <property type="entry name" value="DNA gyrase subunit A"/>
    <property type="match status" value="1"/>
</dbReference>
<proteinExistence type="inferred from homology"/>
<comment type="subcellular location">
    <subcellularLocation>
        <location evidence="8">Cell membrane</location>
        <topology evidence="8">Peripheral membrane protein</topology>
    </subcellularLocation>
</comment>
<evidence type="ECO:0000256" key="8">
    <source>
        <dbReference type="HAMAP-Rule" id="MF_00937"/>
    </source>
</evidence>
<comment type="catalytic activity">
    <reaction evidence="1 8 9">
        <text>ATP-dependent breakage, passage and rejoining of double-stranded DNA.</text>
        <dbReference type="EC" id="5.6.2.2"/>
    </reaction>
</comment>
<comment type="similarity">
    <text evidence="8">Belongs to the type II topoisomerase GyrA/ParC subunit family. ParC type 2 subfamily.</text>
</comment>
<comment type="subunit">
    <text evidence="7 8">Heterotetramer composed of ParC and ParE.</text>
</comment>
<dbReference type="PROSITE" id="PS52040">
    <property type="entry name" value="TOPO_IIA"/>
    <property type="match status" value="1"/>
</dbReference>
<dbReference type="GO" id="GO:0007059">
    <property type="term" value="P:chromosome segregation"/>
    <property type="evidence" value="ECO:0007669"/>
    <property type="project" value="UniProtKB-UniRule"/>
</dbReference>
<comment type="function">
    <text evidence="8">Topoisomerase IV is essential for chromosome segregation. It relaxes supercoiled DNA. Performs the decatenation events required during the replication of a circular DNA molecule.</text>
</comment>
<dbReference type="InterPro" id="IPR013758">
    <property type="entry name" value="Topo_IIA_A/C_ab"/>
</dbReference>
<dbReference type="GO" id="GO:0019897">
    <property type="term" value="C:extrinsic component of plasma membrane"/>
    <property type="evidence" value="ECO:0007669"/>
    <property type="project" value="UniProtKB-UniRule"/>
</dbReference>
<dbReference type="GO" id="GO:0034335">
    <property type="term" value="F:DNA negative supercoiling activity"/>
    <property type="evidence" value="ECO:0007669"/>
    <property type="project" value="UniProtKB-ARBA"/>
</dbReference>
<dbReference type="NCBIfam" id="TIGR01061">
    <property type="entry name" value="parC_Gpos"/>
    <property type="match status" value="1"/>
</dbReference>
<evidence type="ECO:0000256" key="4">
    <source>
        <dbReference type="ARBA" id="ARBA00023125"/>
    </source>
</evidence>